<sequence length="179" mass="19438">MKKILYICLGLIVVVGVYGAMSGSSSISTDKQSFDPRNTTYVIDGFDVTLVDGVSSVSVIPDSASKIVTRYFGNESIGDLDGDGRDDTSYLITQDRGGSGTFYYVVVALNKEDGYEVTNVFFVGDRIFPQSTNINTSARELYVNYVERRSGEPMTAQPSQGATLYLKVTSDGVLEGLMK</sequence>
<reference evidence="2" key="1">
    <citation type="submission" date="2017-09" db="EMBL/GenBank/DDBJ databases">
        <title>Depth-based differentiation of microbial function through sediment-hosted aquifers and enrichment of novel symbionts in the deep terrestrial subsurface.</title>
        <authorList>
            <person name="Probst A.J."/>
            <person name="Ladd B."/>
            <person name="Jarett J.K."/>
            <person name="Geller-Mcgrath D.E."/>
            <person name="Sieber C.M.K."/>
            <person name="Emerson J.B."/>
            <person name="Anantharaman K."/>
            <person name="Thomas B.C."/>
            <person name="Malmstrom R."/>
            <person name="Stieglmeier M."/>
            <person name="Klingl A."/>
            <person name="Woyke T."/>
            <person name="Ryan C.M."/>
            <person name="Banfield J.F."/>
        </authorList>
    </citation>
    <scope>NUCLEOTIDE SEQUENCE [LARGE SCALE GENOMIC DNA]</scope>
</reference>
<proteinExistence type="predicted"/>
<organism evidence="1 2">
    <name type="scientific">Candidatus Taylorbacteria bacterium CG10_big_fil_rev_8_21_14_0_10_41_48</name>
    <dbReference type="NCBI Taxonomy" id="1975024"/>
    <lineage>
        <taxon>Bacteria</taxon>
        <taxon>Candidatus Tayloriibacteriota</taxon>
    </lineage>
</organism>
<accession>A0A2M8LBU7</accession>
<name>A0A2M8LBU7_9BACT</name>
<evidence type="ECO:0000313" key="2">
    <source>
        <dbReference type="Proteomes" id="UP000228700"/>
    </source>
</evidence>
<dbReference type="AlphaFoldDB" id="A0A2M8LBU7"/>
<comment type="caution">
    <text evidence="1">The sequence shown here is derived from an EMBL/GenBank/DDBJ whole genome shotgun (WGS) entry which is preliminary data.</text>
</comment>
<evidence type="ECO:0000313" key="1">
    <source>
        <dbReference type="EMBL" id="PJE74065.1"/>
    </source>
</evidence>
<protein>
    <submittedName>
        <fullName evidence="1">Uncharacterized protein</fullName>
    </submittedName>
</protein>
<dbReference type="Proteomes" id="UP000228700">
    <property type="component" value="Unassembled WGS sequence"/>
</dbReference>
<gene>
    <name evidence="1" type="ORF">COV01_03125</name>
</gene>
<dbReference type="EMBL" id="PFEQ01000013">
    <property type="protein sequence ID" value="PJE74065.1"/>
    <property type="molecule type" value="Genomic_DNA"/>
</dbReference>